<sequence length="82" mass="9554">MESSQYIKHPHFCQKCQSLTPHIQVEKTNKSDSKFEQKQSLFGSCIEFLIALVVKDGEHTNSFFIDQEEQFQCEKCGAKSWH</sequence>
<dbReference type="AlphaFoldDB" id="A0A837G429"/>
<reference evidence="1" key="1">
    <citation type="journal article" date="2015" name="BMC Genomics">
        <title>Genome mining reveals unlocked bioactive potential of marine Gram-negative bacteria.</title>
        <authorList>
            <person name="Machado H."/>
            <person name="Sonnenschein E.C."/>
            <person name="Melchiorsen J."/>
            <person name="Gram L."/>
        </authorList>
    </citation>
    <scope>NUCLEOTIDE SEQUENCE</scope>
    <source>
        <strain evidence="1">S2052</strain>
    </source>
</reference>
<gene>
    <name evidence="1" type="ORF">TW71_16770</name>
</gene>
<protein>
    <submittedName>
        <fullName evidence="1">Uncharacterized protein</fullName>
    </submittedName>
</protein>
<organism evidence="1">
    <name type="scientific">Vibrio coralliilyticus</name>
    <dbReference type="NCBI Taxonomy" id="190893"/>
    <lineage>
        <taxon>Bacteria</taxon>
        <taxon>Pseudomonadati</taxon>
        <taxon>Pseudomonadota</taxon>
        <taxon>Gammaproteobacteria</taxon>
        <taxon>Vibrionales</taxon>
        <taxon>Vibrionaceae</taxon>
        <taxon>Vibrio</taxon>
    </lineage>
</organism>
<evidence type="ECO:0000313" key="1">
    <source>
        <dbReference type="EMBL" id="KJY70518.1"/>
    </source>
</evidence>
<proteinExistence type="predicted"/>
<comment type="caution">
    <text evidence="1">The sequence shown here is derived from an EMBL/GenBank/DDBJ whole genome shotgun (WGS) entry which is preliminary data.</text>
</comment>
<accession>A0A837G429</accession>
<dbReference type="EMBL" id="JXXR01000017">
    <property type="protein sequence ID" value="KJY70518.1"/>
    <property type="molecule type" value="Genomic_DNA"/>
</dbReference>
<name>A0A837G429_9VIBR</name>